<evidence type="ECO:0000256" key="2">
    <source>
        <dbReference type="ARBA" id="ARBA00022692"/>
    </source>
</evidence>
<feature type="transmembrane region" description="Helical" evidence="5">
    <location>
        <begin position="58"/>
        <end position="86"/>
    </location>
</feature>
<feature type="transmembrane region" description="Helical" evidence="5">
    <location>
        <begin position="146"/>
        <end position="166"/>
    </location>
</feature>
<feature type="transmembrane region" description="Helical" evidence="5">
    <location>
        <begin position="291"/>
        <end position="316"/>
    </location>
</feature>
<dbReference type="Proteomes" id="UP000887566">
    <property type="component" value="Unplaced"/>
</dbReference>
<dbReference type="WBParaSite" id="PSAMB.scaffold3070size19784.g20210.t1">
    <property type="protein sequence ID" value="PSAMB.scaffold3070size19784.g20210.t1"/>
    <property type="gene ID" value="PSAMB.scaffold3070size19784.g20210"/>
</dbReference>
<evidence type="ECO:0000313" key="7">
    <source>
        <dbReference type="WBParaSite" id="PSAMB.scaffold3070size19784.g20210.t1"/>
    </source>
</evidence>
<evidence type="ECO:0000256" key="4">
    <source>
        <dbReference type="ARBA" id="ARBA00023136"/>
    </source>
</evidence>
<feature type="transmembrane region" description="Helical" evidence="5">
    <location>
        <begin position="106"/>
        <end position="126"/>
    </location>
</feature>
<name>A0A914W3N6_9BILA</name>
<keyword evidence="3 5" id="KW-1133">Transmembrane helix</keyword>
<keyword evidence="4 5" id="KW-0472">Membrane</keyword>
<dbReference type="Pfam" id="PF10292">
    <property type="entry name" value="7TM_GPCR_Srab"/>
    <property type="match status" value="1"/>
</dbReference>
<organism evidence="6 7">
    <name type="scientific">Plectus sambesii</name>
    <dbReference type="NCBI Taxonomy" id="2011161"/>
    <lineage>
        <taxon>Eukaryota</taxon>
        <taxon>Metazoa</taxon>
        <taxon>Ecdysozoa</taxon>
        <taxon>Nematoda</taxon>
        <taxon>Chromadorea</taxon>
        <taxon>Plectida</taxon>
        <taxon>Plectina</taxon>
        <taxon>Plectoidea</taxon>
        <taxon>Plectidae</taxon>
        <taxon>Plectus</taxon>
    </lineage>
</organism>
<dbReference type="PANTHER" id="PTHR46561:SF11">
    <property type="entry name" value="SERPENTINE RECEPTOR CLASS ALPHA_BETA-14"/>
    <property type="match status" value="1"/>
</dbReference>
<dbReference type="PANTHER" id="PTHR46561">
    <property type="entry name" value="SERPENTINE RECEPTOR, CLASS AB (CLASS A-LIKE)-RELATED"/>
    <property type="match status" value="1"/>
</dbReference>
<keyword evidence="2 5" id="KW-0812">Transmembrane</keyword>
<evidence type="ECO:0000256" key="5">
    <source>
        <dbReference type="SAM" id="Phobius"/>
    </source>
</evidence>
<dbReference type="AlphaFoldDB" id="A0A914W3N6"/>
<evidence type="ECO:0000313" key="6">
    <source>
        <dbReference type="Proteomes" id="UP000887566"/>
    </source>
</evidence>
<feature type="transmembrane region" description="Helical" evidence="5">
    <location>
        <begin position="27"/>
        <end position="46"/>
    </location>
</feature>
<evidence type="ECO:0000256" key="3">
    <source>
        <dbReference type="ARBA" id="ARBA00022989"/>
    </source>
</evidence>
<evidence type="ECO:0000256" key="1">
    <source>
        <dbReference type="ARBA" id="ARBA00004141"/>
    </source>
</evidence>
<dbReference type="Gene3D" id="1.20.1070.10">
    <property type="entry name" value="Rhodopsin 7-helix transmembrane proteins"/>
    <property type="match status" value="1"/>
</dbReference>
<protein>
    <submittedName>
        <fullName evidence="7">Uncharacterized protein</fullName>
    </submittedName>
</protein>
<keyword evidence="6" id="KW-1185">Reference proteome</keyword>
<reference evidence="7" key="1">
    <citation type="submission" date="2022-11" db="UniProtKB">
        <authorList>
            <consortium name="WormBaseParasite"/>
        </authorList>
    </citation>
    <scope>IDENTIFICATION</scope>
</reference>
<dbReference type="InterPro" id="IPR019408">
    <property type="entry name" value="7TM_GPCR_serpentine_rcpt_Srab"/>
</dbReference>
<feature type="transmembrane region" description="Helical" evidence="5">
    <location>
        <begin position="194"/>
        <end position="216"/>
    </location>
</feature>
<sequence>MNNTSTLLCSYVQLSFADGYLTTAYVIQTVVCLALLPLAIALCVAIGKTTVLHRNVRICLVSIAVSTVISNVGTVATAGYHLIAVFGSAENFCDRIALTSRECSRIQVIRSVGGLSTVIGLFFLAIERVCSTIQFKTYEKSGSTMIGIVLTLLQWLVSSLSFAGLLRAPRNSEERESRHPYCSVVALHPHTSSIFFYCMFAAQMLGLLIFISLAVVNKRKMREYTFNHALRLLSVRYQLKENVKTTIFLIPICASSCLVYGITLVALMFFVNQLPSDDDDQQLTDNIALQQIHFARVMEVVSLSTPAFTATFIAVVMRYNSHIRQNFVACFGRVKIPRRISKITDQSQEALSAKEQYFEALKKQWQ</sequence>
<dbReference type="InterPro" id="IPR053286">
    <property type="entry name" value="Nematode_rcpt-like_srab"/>
</dbReference>
<comment type="subcellular location">
    <subcellularLocation>
        <location evidence="1">Membrane</location>
        <topology evidence="1">Multi-pass membrane protein</topology>
    </subcellularLocation>
</comment>
<feature type="transmembrane region" description="Helical" evidence="5">
    <location>
        <begin position="246"/>
        <end position="271"/>
    </location>
</feature>
<dbReference type="GO" id="GO:0016020">
    <property type="term" value="C:membrane"/>
    <property type="evidence" value="ECO:0007669"/>
    <property type="project" value="UniProtKB-SubCell"/>
</dbReference>
<accession>A0A914W3N6</accession>
<proteinExistence type="predicted"/>